<comment type="similarity">
    <text evidence="1">Belongs to the sel-1 family.</text>
</comment>
<dbReference type="GO" id="GO:0004672">
    <property type="term" value="F:protein kinase activity"/>
    <property type="evidence" value="ECO:0007669"/>
    <property type="project" value="InterPro"/>
</dbReference>
<accession>A0A8H3LLC7</accession>
<feature type="domain" description="Protein kinase" evidence="3">
    <location>
        <begin position="31"/>
        <end position="295"/>
    </location>
</feature>
<proteinExistence type="inferred from homology"/>
<dbReference type="InterPro" id="IPR050767">
    <property type="entry name" value="Sel1_AlgK"/>
</dbReference>
<dbReference type="SMART" id="SM00671">
    <property type="entry name" value="SEL1"/>
    <property type="match status" value="7"/>
</dbReference>
<evidence type="ECO:0000313" key="5">
    <source>
        <dbReference type="Proteomes" id="UP000615446"/>
    </source>
</evidence>
<keyword evidence="4" id="KW-0808">Transferase</keyword>
<dbReference type="Proteomes" id="UP000615446">
    <property type="component" value="Unassembled WGS sequence"/>
</dbReference>
<organism evidence="4 5">
    <name type="scientific">Rhizophagus clarus</name>
    <dbReference type="NCBI Taxonomy" id="94130"/>
    <lineage>
        <taxon>Eukaryota</taxon>
        <taxon>Fungi</taxon>
        <taxon>Fungi incertae sedis</taxon>
        <taxon>Mucoromycota</taxon>
        <taxon>Glomeromycotina</taxon>
        <taxon>Glomeromycetes</taxon>
        <taxon>Glomerales</taxon>
        <taxon>Glomeraceae</taxon>
        <taxon>Rhizophagus</taxon>
    </lineage>
</organism>
<dbReference type="InterPro" id="IPR006597">
    <property type="entry name" value="Sel1-like"/>
</dbReference>
<dbReference type="InterPro" id="IPR011009">
    <property type="entry name" value="Kinase-like_dom_sf"/>
</dbReference>
<evidence type="ECO:0000259" key="3">
    <source>
        <dbReference type="PROSITE" id="PS50011"/>
    </source>
</evidence>
<reference evidence="4" key="1">
    <citation type="submission" date="2019-10" db="EMBL/GenBank/DDBJ databases">
        <title>Conservation and host-specific expression of non-tandemly repeated heterogenous ribosome RNA gene in arbuscular mycorrhizal fungi.</title>
        <authorList>
            <person name="Maeda T."/>
            <person name="Kobayashi Y."/>
            <person name="Nakagawa T."/>
            <person name="Ezawa T."/>
            <person name="Yamaguchi K."/>
            <person name="Bino T."/>
            <person name="Nishimoto Y."/>
            <person name="Shigenobu S."/>
            <person name="Kawaguchi M."/>
        </authorList>
    </citation>
    <scope>NUCLEOTIDE SEQUENCE</scope>
    <source>
        <strain evidence="4">HR1</strain>
    </source>
</reference>
<dbReference type="InterPro" id="IPR000719">
    <property type="entry name" value="Prot_kinase_dom"/>
</dbReference>
<dbReference type="SUPFAM" id="SSF56112">
    <property type="entry name" value="Protein kinase-like (PK-like)"/>
    <property type="match status" value="1"/>
</dbReference>
<keyword evidence="2" id="KW-0067">ATP-binding</keyword>
<sequence length="706" mass="81534">MTENDNILDPNEWIEEAILRKHIKYYEYEHFNNIEEIGFGAFGKVYRANWKNAEQYLALKSFYNNDKSTTKEIVEELKLQREVDFHDNVIRFFGVTSENNQNTSSKNYSLVMEYADGGTLKQYLKKNLDQFTWDDKLNIAYQLVCAVSYLHDEGIVHSDLHSNNILVHQNIVKLADFGLSKRIEDVTKSHSKLFGVIPYIDPKRLARQKYKLNKMSDVYSIGVLLWEISSGRPPYYTEGERYDIGLIYEILQGAREKPVPGTPIIYVKLYTDCWDEEPDNRPTMGDVVDRLKDIIVPNDEGETTKIDQIDYDKLTKLTIVNIDKTDASSIGLSKMVTDEMHEIIEHLANDQLTKLAIANISKTNSSSIGLSRMVTGEMHEIIEHLVNDQLTKHINELINIIIKEVNEGKELRVTKQHIFDYSKNYNIDLQEIYDWLLRNQNNTNYIFLLGYFNYRGIGTIKHDWKAFNLFFSASEQGHTLAQYHVGLYYEVGNETAKDEKLAFELYEKVAKNNYAAGEYKIGYFCEKGLVIKKDINQAIFWYEKASNNGNNRAQYNLAYLYKDGKIVKKDNSKAFKLFKKSAEGNYSNGINMLGYCYNVGIGTRVDRKLAFELYQIAADLGNTYGMNNLGRCYQYGIGTNVDKHKALKFYQKAAELGNNKAQFNLGKKYEIGEGLEKDINQAIHWYKKSAAQENLNAQMKLISLRN</sequence>
<dbReference type="AlphaFoldDB" id="A0A8H3LLC7"/>
<dbReference type="PROSITE" id="PS00107">
    <property type="entry name" value="PROTEIN_KINASE_ATP"/>
    <property type="match status" value="1"/>
</dbReference>
<keyword evidence="4" id="KW-0418">Kinase</keyword>
<evidence type="ECO:0000313" key="4">
    <source>
        <dbReference type="EMBL" id="GES88066.1"/>
    </source>
</evidence>
<dbReference type="Gene3D" id="1.10.510.10">
    <property type="entry name" value="Transferase(Phosphotransferase) domain 1"/>
    <property type="match status" value="1"/>
</dbReference>
<dbReference type="Pfam" id="PF07714">
    <property type="entry name" value="PK_Tyr_Ser-Thr"/>
    <property type="match status" value="1"/>
</dbReference>
<dbReference type="PANTHER" id="PTHR11102">
    <property type="entry name" value="SEL-1-LIKE PROTEIN"/>
    <property type="match status" value="1"/>
</dbReference>
<feature type="binding site" evidence="2">
    <location>
        <position position="60"/>
    </location>
    <ligand>
        <name>ATP</name>
        <dbReference type="ChEBI" id="CHEBI:30616"/>
    </ligand>
</feature>
<dbReference type="Pfam" id="PF08238">
    <property type="entry name" value="Sel1"/>
    <property type="match status" value="7"/>
</dbReference>
<dbReference type="OrthoDB" id="4062651at2759"/>
<dbReference type="PRINTS" id="PR00109">
    <property type="entry name" value="TYRKINASE"/>
</dbReference>
<protein>
    <submittedName>
        <fullName evidence="4">Kinase-like domain-containing protein</fullName>
    </submittedName>
</protein>
<dbReference type="InterPro" id="IPR017441">
    <property type="entry name" value="Protein_kinase_ATP_BS"/>
</dbReference>
<dbReference type="InterPro" id="IPR001245">
    <property type="entry name" value="Ser-Thr/Tyr_kinase_cat_dom"/>
</dbReference>
<name>A0A8H3LLC7_9GLOM</name>
<dbReference type="SUPFAM" id="SSF81901">
    <property type="entry name" value="HCP-like"/>
    <property type="match status" value="2"/>
</dbReference>
<dbReference type="Gene3D" id="1.25.40.10">
    <property type="entry name" value="Tetratricopeptide repeat domain"/>
    <property type="match status" value="1"/>
</dbReference>
<dbReference type="EMBL" id="BLAL01000175">
    <property type="protein sequence ID" value="GES88066.1"/>
    <property type="molecule type" value="Genomic_DNA"/>
</dbReference>
<keyword evidence="2" id="KW-0547">Nucleotide-binding</keyword>
<dbReference type="PANTHER" id="PTHR11102:SF160">
    <property type="entry name" value="ERAD-ASSOCIATED E3 UBIQUITIN-PROTEIN LIGASE COMPONENT HRD3"/>
    <property type="match status" value="1"/>
</dbReference>
<evidence type="ECO:0000256" key="2">
    <source>
        <dbReference type="PROSITE-ProRule" id="PRU10141"/>
    </source>
</evidence>
<comment type="caution">
    <text evidence="4">The sequence shown here is derived from an EMBL/GenBank/DDBJ whole genome shotgun (WGS) entry which is preliminary data.</text>
</comment>
<dbReference type="InterPro" id="IPR011990">
    <property type="entry name" value="TPR-like_helical_dom_sf"/>
</dbReference>
<dbReference type="PROSITE" id="PS50011">
    <property type="entry name" value="PROTEIN_KINASE_DOM"/>
    <property type="match status" value="1"/>
</dbReference>
<gene>
    <name evidence="4" type="ORF">RCL2_001503000</name>
</gene>
<dbReference type="GO" id="GO:0005524">
    <property type="term" value="F:ATP binding"/>
    <property type="evidence" value="ECO:0007669"/>
    <property type="project" value="UniProtKB-UniRule"/>
</dbReference>
<evidence type="ECO:0000256" key="1">
    <source>
        <dbReference type="ARBA" id="ARBA00038101"/>
    </source>
</evidence>